<evidence type="ECO:0000259" key="5">
    <source>
        <dbReference type="Pfam" id="PF00582"/>
    </source>
</evidence>
<keyword evidence="3" id="KW-0833">Ubl conjugation pathway</keyword>
<dbReference type="GO" id="GO:0061630">
    <property type="term" value="F:ubiquitin protein ligase activity"/>
    <property type="evidence" value="ECO:0007669"/>
    <property type="project" value="UniProtKB-EC"/>
</dbReference>
<feature type="domain" description="UspA" evidence="5">
    <location>
        <begin position="22"/>
        <end position="136"/>
    </location>
</feature>
<evidence type="ECO:0000256" key="1">
    <source>
        <dbReference type="ARBA" id="ARBA00000900"/>
    </source>
</evidence>
<evidence type="ECO:0000256" key="4">
    <source>
        <dbReference type="SAM" id="MobiDB-lite"/>
    </source>
</evidence>
<dbReference type="STRING" id="52838.A0A4S8IG34"/>
<gene>
    <name evidence="6" type="ORF">C4D60_Mb09t12810</name>
</gene>
<evidence type="ECO:0000256" key="2">
    <source>
        <dbReference type="ARBA" id="ARBA00012483"/>
    </source>
</evidence>
<dbReference type="InterPro" id="IPR006016">
    <property type="entry name" value="UspA"/>
</dbReference>
<feature type="region of interest" description="Disordered" evidence="4">
    <location>
        <begin position="259"/>
        <end position="279"/>
    </location>
</feature>
<feature type="compositionally biased region" description="Polar residues" evidence="4">
    <location>
        <begin position="259"/>
        <end position="268"/>
    </location>
</feature>
<sequence length="318" mass="34942">MYTHRSSGRLEQMHVDAASPLVAVAIDKDKGSQNALKWAAETLVTRGHTLTLIHVNVRSHSIQLRAKRMPVVAYNQWIIIQKNSSFHFAVSAHLHYKDVVLEGHDVAKAITKFVSHAAIEKLVVGAPSKGGLMRRFKHHDITANITKGAPDFCTVFVIAKGKVSAMKNATRLAPIVSPLRDQIQSQVSLKPNAMSHHFLLGSEATSDVASDIHSLHHEDSIKSPYAKVQRGSSTKSYADTSFTDTDISFVSSDTDISFVSSGRPSNERSLPLRLSSGSEGIDNSFEMVRTSHKSVDPYLTRNESSTGTSWRWSSRVGK</sequence>
<dbReference type="PANTHER" id="PTHR45647">
    <property type="entry name" value="OS02G0152300 PROTEIN"/>
    <property type="match status" value="1"/>
</dbReference>
<feature type="compositionally biased region" description="Low complexity" evidence="4">
    <location>
        <begin position="304"/>
        <end position="318"/>
    </location>
</feature>
<dbReference type="InterPro" id="IPR051348">
    <property type="entry name" value="U-box_ubiquitin_ligases"/>
</dbReference>
<reference evidence="6 7" key="1">
    <citation type="journal article" date="2019" name="Nat. Plants">
        <title>Genome sequencing of Musa balbisiana reveals subgenome evolution and function divergence in polyploid bananas.</title>
        <authorList>
            <person name="Yao X."/>
        </authorList>
    </citation>
    <scope>NUCLEOTIDE SEQUENCE [LARGE SCALE GENOMIC DNA]</scope>
    <source>
        <strain evidence="7">cv. DH-PKW</strain>
        <tissue evidence="6">Leaves</tissue>
    </source>
</reference>
<dbReference type="PANTHER" id="PTHR45647:SF132">
    <property type="entry name" value="KINASE WITH ADENINE NUCLEOTIDE ALPHA HYDROLASES-LIKE DOMAIN-CONTAINING PROTEIN"/>
    <property type="match status" value="1"/>
</dbReference>
<dbReference type="Proteomes" id="UP000317650">
    <property type="component" value="Chromosome 9"/>
</dbReference>
<evidence type="ECO:0000313" key="6">
    <source>
        <dbReference type="EMBL" id="THU47180.1"/>
    </source>
</evidence>
<dbReference type="Pfam" id="PF00582">
    <property type="entry name" value="Usp"/>
    <property type="match status" value="1"/>
</dbReference>
<proteinExistence type="predicted"/>
<name>A0A4S8IG34_MUSBA</name>
<dbReference type="EMBL" id="PYDT01000010">
    <property type="protein sequence ID" value="THU47180.1"/>
    <property type="molecule type" value="Genomic_DNA"/>
</dbReference>
<evidence type="ECO:0000256" key="3">
    <source>
        <dbReference type="ARBA" id="ARBA00022786"/>
    </source>
</evidence>
<comment type="caution">
    <text evidence="6">The sequence shown here is derived from an EMBL/GenBank/DDBJ whole genome shotgun (WGS) entry which is preliminary data.</text>
</comment>
<dbReference type="SUPFAM" id="SSF52402">
    <property type="entry name" value="Adenine nucleotide alpha hydrolases-like"/>
    <property type="match status" value="1"/>
</dbReference>
<keyword evidence="7" id="KW-1185">Reference proteome</keyword>
<protein>
    <recommendedName>
        <fullName evidence="2">RING-type E3 ubiquitin transferase</fullName>
        <ecNumber evidence="2">2.3.2.27</ecNumber>
    </recommendedName>
</protein>
<organism evidence="6 7">
    <name type="scientific">Musa balbisiana</name>
    <name type="common">Banana</name>
    <dbReference type="NCBI Taxonomy" id="52838"/>
    <lineage>
        <taxon>Eukaryota</taxon>
        <taxon>Viridiplantae</taxon>
        <taxon>Streptophyta</taxon>
        <taxon>Embryophyta</taxon>
        <taxon>Tracheophyta</taxon>
        <taxon>Spermatophyta</taxon>
        <taxon>Magnoliopsida</taxon>
        <taxon>Liliopsida</taxon>
        <taxon>Zingiberales</taxon>
        <taxon>Musaceae</taxon>
        <taxon>Musa</taxon>
    </lineage>
</organism>
<accession>A0A4S8IG34</accession>
<comment type="catalytic activity">
    <reaction evidence="1">
        <text>S-ubiquitinyl-[E2 ubiquitin-conjugating enzyme]-L-cysteine + [acceptor protein]-L-lysine = [E2 ubiquitin-conjugating enzyme]-L-cysteine + N(6)-ubiquitinyl-[acceptor protein]-L-lysine.</text>
        <dbReference type="EC" id="2.3.2.27"/>
    </reaction>
</comment>
<dbReference type="EC" id="2.3.2.27" evidence="2"/>
<feature type="region of interest" description="Disordered" evidence="4">
    <location>
        <begin position="297"/>
        <end position="318"/>
    </location>
</feature>
<evidence type="ECO:0000313" key="7">
    <source>
        <dbReference type="Proteomes" id="UP000317650"/>
    </source>
</evidence>
<dbReference type="AlphaFoldDB" id="A0A4S8IG34"/>
<dbReference type="Gene3D" id="3.40.50.620">
    <property type="entry name" value="HUPs"/>
    <property type="match status" value="1"/>
</dbReference>
<dbReference type="InterPro" id="IPR014729">
    <property type="entry name" value="Rossmann-like_a/b/a_fold"/>
</dbReference>